<dbReference type="InParanoid" id="A0A2R5GHI6"/>
<evidence type="ECO:0000256" key="2">
    <source>
        <dbReference type="SAM" id="Phobius"/>
    </source>
</evidence>
<keyword evidence="2" id="KW-0812">Transmembrane</keyword>
<dbReference type="AlphaFoldDB" id="A0A2R5GHI6"/>
<feature type="compositionally biased region" description="Low complexity" evidence="1">
    <location>
        <begin position="185"/>
        <end position="212"/>
    </location>
</feature>
<feature type="region of interest" description="Disordered" evidence="1">
    <location>
        <begin position="162"/>
        <end position="226"/>
    </location>
</feature>
<evidence type="ECO:0000313" key="3">
    <source>
        <dbReference type="EMBL" id="GBG27751.1"/>
    </source>
</evidence>
<dbReference type="Proteomes" id="UP000241890">
    <property type="component" value="Unassembled WGS sequence"/>
</dbReference>
<keyword evidence="4" id="KW-1185">Reference proteome</keyword>
<evidence type="ECO:0008006" key="5">
    <source>
        <dbReference type="Google" id="ProtNLM"/>
    </source>
</evidence>
<reference evidence="3 4" key="1">
    <citation type="submission" date="2017-12" db="EMBL/GenBank/DDBJ databases">
        <title>Sequencing, de novo assembly and annotation of complete genome of a new Thraustochytrid species, strain FCC1311.</title>
        <authorList>
            <person name="Sedici K."/>
            <person name="Godart F."/>
            <person name="Aiese Cigliano R."/>
            <person name="Sanseverino W."/>
            <person name="Barakat M."/>
            <person name="Ortet P."/>
            <person name="Marechal E."/>
            <person name="Cagnac O."/>
            <person name="Amato A."/>
        </authorList>
    </citation>
    <scope>NUCLEOTIDE SEQUENCE [LARGE SCALE GENOMIC DNA]</scope>
</reference>
<feature type="compositionally biased region" description="Basic and acidic residues" evidence="1">
    <location>
        <begin position="213"/>
        <end position="226"/>
    </location>
</feature>
<feature type="transmembrane region" description="Helical" evidence="2">
    <location>
        <begin position="75"/>
        <end position="96"/>
    </location>
</feature>
<feature type="transmembrane region" description="Helical" evidence="2">
    <location>
        <begin position="20"/>
        <end position="38"/>
    </location>
</feature>
<comment type="caution">
    <text evidence="3">The sequence shown here is derived from an EMBL/GenBank/DDBJ whole genome shotgun (WGS) entry which is preliminary data.</text>
</comment>
<proteinExistence type="predicted"/>
<accession>A0A2R5GHI6</accession>
<organism evidence="3 4">
    <name type="scientific">Hondaea fermentalgiana</name>
    <dbReference type="NCBI Taxonomy" id="2315210"/>
    <lineage>
        <taxon>Eukaryota</taxon>
        <taxon>Sar</taxon>
        <taxon>Stramenopiles</taxon>
        <taxon>Bigyra</taxon>
        <taxon>Labyrinthulomycetes</taxon>
        <taxon>Thraustochytrida</taxon>
        <taxon>Thraustochytriidae</taxon>
        <taxon>Hondaea</taxon>
    </lineage>
</organism>
<dbReference type="EMBL" id="BEYU01000035">
    <property type="protein sequence ID" value="GBG27751.1"/>
    <property type="molecule type" value="Genomic_DNA"/>
</dbReference>
<sequence>MCLVPGMLAPGPSRPSASAGRLATGLLVLTCIQLVASLGLIVSFSVWAVLLNLLFVVYAYAAVVRPFRQDVPLVFVENIICFSIMSAINGILNIFTMVDLATRKQVLSEKLKPWQFYAGLTFFGLSTACFLFMSVLSLLLYRDLRETTIQLDEESAPFIVGRRGNGRAPRGAQSSSFGSFGYPPTGTYASGSGSRTSTTTVGGSAPSSAAAPSRDRFPGKGYKLNE</sequence>
<protein>
    <recommendedName>
        <fullName evidence="5">MARVEL domain-containing protein</fullName>
    </recommendedName>
</protein>
<gene>
    <name evidence="3" type="ORF">FCC1311_039742</name>
</gene>
<feature type="transmembrane region" description="Helical" evidence="2">
    <location>
        <begin position="116"/>
        <end position="141"/>
    </location>
</feature>
<name>A0A2R5GHI6_9STRA</name>
<keyword evidence="2" id="KW-0472">Membrane</keyword>
<feature type="transmembrane region" description="Helical" evidence="2">
    <location>
        <begin position="44"/>
        <end position="63"/>
    </location>
</feature>
<evidence type="ECO:0000256" key="1">
    <source>
        <dbReference type="SAM" id="MobiDB-lite"/>
    </source>
</evidence>
<evidence type="ECO:0000313" key="4">
    <source>
        <dbReference type="Proteomes" id="UP000241890"/>
    </source>
</evidence>
<keyword evidence="2" id="KW-1133">Transmembrane helix</keyword>